<dbReference type="EMBL" id="CP003220">
    <property type="protein sequence ID" value="EGB14070.1"/>
    <property type="molecule type" value="Genomic_DNA"/>
</dbReference>
<evidence type="ECO:0000313" key="3">
    <source>
        <dbReference type="EMBL" id="EGB14070.1"/>
    </source>
</evidence>
<dbReference type="CDD" id="cd19076">
    <property type="entry name" value="AKR_AKR13A_13D"/>
    <property type="match status" value="1"/>
</dbReference>
<dbReference type="AlphaFoldDB" id="F0JHL0"/>
<reference evidence="3 4" key="1">
    <citation type="journal article" date="2011" name="J. Bacteriol.">
        <title>Genome sequence of the mercury-methylating strain Desulfovibrio desulfuricans ND132.</title>
        <authorList>
            <person name="Brown S.D."/>
            <person name="Gilmour C.C."/>
            <person name="Kucken A.M."/>
            <person name="Wall J.D."/>
            <person name="Elias D.A."/>
            <person name="Brandt C.C."/>
            <person name="Podar M."/>
            <person name="Chertkov O."/>
            <person name="Held B."/>
            <person name="Bruce D.C."/>
            <person name="Detter J.C."/>
            <person name="Tapia R."/>
            <person name="Han C.S."/>
            <person name="Goodwin L.A."/>
            <person name="Cheng J.F."/>
            <person name="Pitluck S."/>
            <person name="Woyke T."/>
            <person name="Mikhailova N."/>
            <person name="Ivanova N.N."/>
            <person name="Han J."/>
            <person name="Lucas S."/>
            <person name="Lapidus A.L."/>
            <person name="Land M.L."/>
            <person name="Hauser L.J."/>
            <person name="Palumbo A.V."/>
        </authorList>
    </citation>
    <scope>NUCLEOTIDE SEQUENCE [LARGE SCALE GENOMIC DNA]</scope>
    <source>
        <strain evidence="3 4">ND132</strain>
    </source>
</reference>
<proteinExistence type="predicted"/>
<dbReference type="InterPro" id="IPR050791">
    <property type="entry name" value="Aldo-Keto_reductase"/>
</dbReference>
<sequence>MKTRRLGTDGPTVSAIGLGCMGMSDFYGPREEGRSLATLEHALDVGVNFWDTADMYGLGANERLLGKVLAARRDEVVLATKFGVVRNEAGDFIGLDGSPDYVRRACEASLRRLGTDRIDLYYQHRMDPDTPIEDTVGAMARLVEEGKVRHLGLCELSADELRRAAGVHSIAALQYEYSLWTREVEGEVLDACRELGIGLVAYSPMGRGFLTGKIKSRSELSPDDWRLENPRFSEENFARNLRLVEAVESLARNKGCTPAQLALAWLLARGEDVVPIPGTRRVERLDENAAAVEVRLSPEELGRIDAAFPPDAAAGERY</sequence>
<dbReference type="eggNOG" id="COG0667">
    <property type="taxonomic scope" value="Bacteria"/>
</dbReference>
<dbReference type="STRING" id="641491.DND132_0855"/>
<gene>
    <name evidence="3" type="ORF">DND132_0855</name>
</gene>
<dbReference type="SMR" id="F0JHL0"/>
<keyword evidence="1" id="KW-0560">Oxidoreductase</keyword>
<dbReference type="GO" id="GO:0016491">
    <property type="term" value="F:oxidoreductase activity"/>
    <property type="evidence" value="ECO:0007669"/>
    <property type="project" value="UniProtKB-KW"/>
</dbReference>
<dbReference type="Proteomes" id="UP000007845">
    <property type="component" value="Chromosome"/>
</dbReference>
<evidence type="ECO:0000256" key="1">
    <source>
        <dbReference type="ARBA" id="ARBA00023002"/>
    </source>
</evidence>
<dbReference type="PROSITE" id="PS51257">
    <property type="entry name" value="PROKAR_LIPOPROTEIN"/>
    <property type="match status" value="1"/>
</dbReference>
<dbReference type="PANTHER" id="PTHR43625:SF40">
    <property type="entry name" value="ALDO-KETO REDUCTASE YAKC [NADP(+)]"/>
    <property type="match status" value="1"/>
</dbReference>
<dbReference type="HOGENOM" id="CLU_023205_2_1_7"/>
<dbReference type="Gene3D" id="3.20.20.100">
    <property type="entry name" value="NADP-dependent oxidoreductase domain"/>
    <property type="match status" value="1"/>
</dbReference>
<dbReference type="RefSeq" id="WP_014321498.1">
    <property type="nucleotide sequence ID" value="NC_016803.1"/>
</dbReference>
<dbReference type="InterPro" id="IPR036812">
    <property type="entry name" value="NAD(P)_OxRdtase_dom_sf"/>
</dbReference>
<dbReference type="Pfam" id="PF00248">
    <property type="entry name" value="Aldo_ket_red"/>
    <property type="match status" value="1"/>
</dbReference>
<organism evidence="3 4">
    <name type="scientific">Pseudodesulfovibrio mercurii</name>
    <dbReference type="NCBI Taxonomy" id="641491"/>
    <lineage>
        <taxon>Bacteria</taxon>
        <taxon>Pseudomonadati</taxon>
        <taxon>Thermodesulfobacteriota</taxon>
        <taxon>Desulfovibrionia</taxon>
        <taxon>Desulfovibrionales</taxon>
        <taxon>Desulfovibrionaceae</taxon>
    </lineage>
</organism>
<dbReference type="SUPFAM" id="SSF51430">
    <property type="entry name" value="NAD(P)-linked oxidoreductase"/>
    <property type="match status" value="1"/>
</dbReference>
<accession>F0JHL0</accession>
<dbReference type="PANTHER" id="PTHR43625">
    <property type="entry name" value="AFLATOXIN B1 ALDEHYDE REDUCTASE"/>
    <property type="match status" value="1"/>
</dbReference>
<dbReference type="KEGG" id="ddn:DND132_0855"/>
<dbReference type="InterPro" id="IPR023210">
    <property type="entry name" value="NADP_OxRdtase_dom"/>
</dbReference>
<protein>
    <submittedName>
        <fullName evidence="3">Aldo/keto reductase</fullName>
    </submittedName>
</protein>
<evidence type="ECO:0000259" key="2">
    <source>
        <dbReference type="Pfam" id="PF00248"/>
    </source>
</evidence>
<feature type="domain" description="NADP-dependent oxidoreductase" evidence="2">
    <location>
        <begin position="16"/>
        <end position="307"/>
    </location>
</feature>
<dbReference type="GO" id="GO:0005737">
    <property type="term" value="C:cytoplasm"/>
    <property type="evidence" value="ECO:0007669"/>
    <property type="project" value="TreeGrafter"/>
</dbReference>
<evidence type="ECO:0000313" key="4">
    <source>
        <dbReference type="Proteomes" id="UP000007845"/>
    </source>
</evidence>
<dbReference type="OrthoDB" id="5523216at2"/>
<keyword evidence="4" id="KW-1185">Reference proteome</keyword>
<name>F0JHL0_9BACT</name>